<organism evidence="3 4">
    <name type="scientific">Pseudomonas saponiphila</name>
    <dbReference type="NCBI Taxonomy" id="556534"/>
    <lineage>
        <taxon>Bacteria</taxon>
        <taxon>Pseudomonadati</taxon>
        <taxon>Pseudomonadota</taxon>
        <taxon>Gammaproteobacteria</taxon>
        <taxon>Pseudomonadales</taxon>
        <taxon>Pseudomonadaceae</taxon>
        <taxon>Pseudomonas</taxon>
    </lineage>
</organism>
<dbReference type="Pfam" id="PF04012">
    <property type="entry name" value="PspA_IM30"/>
    <property type="match status" value="1"/>
</dbReference>
<keyword evidence="2" id="KW-0175">Coiled coil</keyword>
<dbReference type="PANTHER" id="PTHR31088:SF9">
    <property type="entry name" value="PHAGE SHOCK PROTEIN A"/>
    <property type="match status" value="1"/>
</dbReference>
<feature type="coiled-coil region" evidence="2">
    <location>
        <begin position="94"/>
        <end position="197"/>
    </location>
</feature>
<name>A0A1H4ZPW2_9PSED</name>
<dbReference type="EMBL" id="FNTJ01000003">
    <property type="protein sequence ID" value="SED31524.1"/>
    <property type="molecule type" value="Genomic_DNA"/>
</dbReference>
<dbReference type="Proteomes" id="UP000198982">
    <property type="component" value="Unassembled WGS sequence"/>
</dbReference>
<accession>A0A1H4ZPW2</accession>
<evidence type="ECO:0000313" key="4">
    <source>
        <dbReference type="Proteomes" id="UP000198982"/>
    </source>
</evidence>
<dbReference type="RefSeq" id="WP_092320727.1">
    <property type="nucleotide sequence ID" value="NZ_FNTJ01000003.1"/>
</dbReference>
<dbReference type="PANTHER" id="PTHR31088">
    <property type="entry name" value="MEMBRANE-ASSOCIATED PROTEIN VIPP1, CHLOROPLASTIC"/>
    <property type="match status" value="1"/>
</dbReference>
<sequence length="234" mass="25095">MSATQPSLIKRLFTALRGGANEIGEALEQTQQLRILDQEIRDAGNALSTAEQELTKIMAKEKLAANRVTELSAKIQEMEGYAVACLDAGNEGLALEAAERIAQLTNQRDEEQSQATDFGKQVATMNEQIAKARANVQALRRQVDRVRARESVLKAQVAVGRAGGAANGKVATAASTLARINARQEETAAQLEAEEQMAAIATGDDLEKKLREANIIQAGASGKSVLEGLRNRSK</sequence>
<dbReference type="InterPro" id="IPR007157">
    <property type="entry name" value="PspA_VIPP1"/>
</dbReference>
<dbReference type="AlphaFoldDB" id="A0A1H4ZPW2"/>
<gene>
    <name evidence="3" type="ORF">SAMN05216178_6748</name>
</gene>
<protein>
    <submittedName>
        <fullName evidence="3">Phage shock protein A (PspA) family protein</fullName>
    </submittedName>
</protein>
<reference evidence="4" key="1">
    <citation type="submission" date="2016-10" db="EMBL/GenBank/DDBJ databases">
        <authorList>
            <person name="Varghese N."/>
            <person name="Submissions S."/>
        </authorList>
    </citation>
    <scope>NUCLEOTIDE SEQUENCE [LARGE SCALE GENOMIC DNA]</scope>
    <source>
        <strain evidence="4">DSM 9751</strain>
    </source>
</reference>
<evidence type="ECO:0000256" key="1">
    <source>
        <dbReference type="ARBA" id="ARBA00043985"/>
    </source>
</evidence>
<proteinExistence type="inferred from homology"/>
<keyword evidence="4" id="KW-1185">Reference proteome</keyword>
<comment type="similarity">
    <text evidence="1">Belongs to the PspA/Vipp/IM30 family.</text>
</comment>
<evidence type="ECO:0000256" key="2">
    <source>
        <dbReference type="SAM" id="Coils"/>
    </source>
</evidence>
<evidence type="ECO:0000313" key="3">
    <source>
        <dbReference type="EMBL" id="SED31524.1"/>
    </source>
</evidence>